<sequence length="150" mass="17442">MKIHQEERHFRTKGGLHITDITEDVRQIVAESGVTDGICLVYSPHTTCCVRVNEFENGMFEDFARLLRRLIPHDTYYAHDDWDRRTENICEEDMEVGNGHSHCMSMLLGSSSESMPVFDGDLALGTWQRVLFIELDRERDRRWLVKVVGN</sequence>
<protein>
    <submittedName>
        <fullName evidence="2">Unannotated protein</fullName>
    </submittedName>
</protein>
<evidence type="ECO:0000313" key="2">
    <source>
        <dbReference type="EMBL" id="CAB4693854.1"/>
    </source>
</evidence>
<dbReference type="NCBIfam" id="TIGR00149">
    <property type="entry name" value="TIGR00149_YjbQ"/>
    <property type="match status" value="1"/>
</dbReference>
<dbReference type="PANTHER" id="PTHR30615:SF8">
    <property type="entry name" value="UPF0047 PROTEIN C4A8.02C"/>
    <property type="match status" value="1"/>
</dbReference>
<name>A0A6J6PBV1_9ZZZZ</name>
<dbReference type="PIRSF" id="PIRSF004681">
    <property type="entry name" value="UCP004681"/>
    <property type="match status" value="1"/>
</dbReference>
<dbReference type="InterPro" id="IPR035917">
    <property type="entry name" value="YjbQ-like_sf"/>
</dbReference>
<reference evidence="2" key="1">
    <citation type="submission" date="2020-05" db="EMBL/GenBank/DDBJ databases">
        <authorList>
            <person name="Chiriac C."/>
            <person name="Salcher M."/>
            <person name="Ghai R."/>
            <person name="Kavagutti S V."/>
        </authorList>
    </citation>
    <scope>NUCLEOTIDE SEQUENCE</scope>
</reference>
<gene>
    <name evidence="2" type="ORF">UFOPK2399_00891</name>
</gene>
<dbReference type="Gene3D" id="2.60.120.460">
    <property type="entry name" value="YjbQ-like"/>
    <property type="match status" value="1"/>
</dbReference>
<proteinExistence type="inferred from homology"/>
<dbReference type="InterPro" id="IPR001602">
    <property type="entry name" value="UPF0047_YjbQ-like"/>
</dbReference>
<comment type="similarity">
    <text evidence="1">Belongs to the UPF0047 family.</text>
</comment>
<accession>A0A6J6PBV1</accession>
<organism evidence="2">
    <name type="scientific">freshwater metagenome</name>
    <dbReference type="NCBI Taxonomy" id="449393"/>
    <lineage>
        <taxon>unclassified sequences</taxon>
        <taxon>metagenomes</taxon>
        <taxon>ecological metagenomes</taxon>
    </lineage>
</organism>
<dbReference type="AlphaFoldDB" id="A0A6J6PBV1"/>
<dbReference type="Pfam" id="PF01894">
    <property type="entry name" value="YjbQ"/>
    <property type="match status" value="1"/>
</dbReference>
<dbReference type="EMBL" id="CAEZXP010000002">
    <property type="protein sequence ID" value="CAB4693854.1"/>
    <property type="molecule type" value="Genomic_DNA"/>
</dbReference>
<dbReference type="SUPFAM" id="SSF111038">
    <property type="entry name" value="YjbQ-like"/>
    <property type="match status" value="1"/>
</dbReference>
<dbReference type="PANTHER" id="PTHR30615">
    <property type="entry name" value="UNCHARACTERIZED PROTEIN YJBQ-RELATED"/>
    <property type="match status" value="1"/>
</dbReference>
<evidence type="ECO:0000256" key="1">
    <source>
        <dbReference type="ARBA" id="ARBA00005534"/>
    </source>
</evidence>